<dbReference type="STRING" id="1912961.BU204_08600"/>
<reference evidence="2 3" key="1">
    <citation type="submission" date="2016-12" db="EMBL/GenBank/DDBJ databases">
        <title>The draft genome sequence of Actinophytocola sp. 11-183.</title>
        <authorList>
            <person name="Wang W."/>
            <person name="Yuan L."/>
        </authorList>
    </citation>
    <scope>NUCLEOTIDE SEQUENCE [LARGE SCALE GENOMIC DNA]</scope>
    <source>
        <strain evidence="2 3">11-183</strain>
    </source>
</reference>
<feature type="domain" description="DUF6351" evidence="1">
    <location>
        <begin position="29"/>
        <end position="680"/>
    </location>
</feature>
<evidence type="ECO:0000313" key="3">
    <source>
        <dbReference type="Proteomes" id="UP000185596"/>
    </source>
</evidence>
<dbReference type="EMBL" id="MSIE01000013">
    <property type="protein sequence ID" value="OLF17864.1"/>
    <property type="molecule type" value="Genomic_DNA"/>
</dbReference>
<dbReference type="Pfam" id="PF19878">
    <property type="entry name" value="DUF6351"/>
    <property type="match status" value="1"/>
</dbReference>
<organism evidence="2 3">
    <name type="scientific">Actinophytocola xanthii</name>
    <dbReference type="NCBI Taxonomy" id="1912961"/>
    <lineage>
        <taxon>Bacteria</taxon>
        <taxon>Bacillati</taxon>
        <taxon>Actinomycetota</taxon>
        <taxon>Actinomycetes</taxon>
        <taxon>Pseudonocardiales</taxon>
        <taxon>Pseudonocardiaceae</taxon>
    </lineage>
</organism>
<dbReference type="Proteomes" id="UP000185596">
    <property type="component" value="Unassembled WGS sequence"/>
</dbReference>
<protein>
    <recommendedName>
        <fullName evidence="1">DUF6351 domain-containing protein</fullName>
    </recommendedName>
</protein>
<sequence length="689" mass="73328">MAVTAVTGVGVLAGSTSATSESAARRLSIETASALDANLVSGGDVLLRVRARGGVGPDLRVRANGRDVTSRFTAQPDGSLLGLVTGLREGSNTVIARSGLALTMLSVTNRDRTGPVFSGPQQRPFFCETTAFGLEPAEQPDCAAPTTVAYRYRTTGGEFRPLADPADRPADLATATVDGRTVPYVIRLETGTINRAVYETAALYGADPSATAPGFEPGWNGKLVYTFGGGCNGGHHQGAVTGWVLNDLFLSRGYGVASSTLNVLDNNCGPVLSAETAMMVKERFAEVYGPIMHTIGWGGSGGGIQQYDIADAYPGILDGIVPGVSYPDPLTVTKSVTDCGLLNAFFAGQGASFTEEQRRAVSGYGSYSTCRSWEATFLNRSTPTGSCPPAIPVEARWDMTTNPRGVRCSAAEQWVNQLGRDPRTGFVRSVLDNTGVQYGLAALESGAISAEQFVALNAGVGGYNILGARVGHRTAADRRALAAAYRSDLLNTAGQGLRDTPIIDQRTYLDRAGQVADIHTAEMSFVMRERLRASNGTAANQVVIINAPSHQPQALAYELDAMDRWLTAIRADPSDRDRAAKVVANRPADLGDGCYLPSGERVREPLEHPGTGRCAQLYPLSTNPRVAAGEDLAMTRLACRLRPISFDDYPVRFTAAQRDQLRRAFPSGVCDYGRPGVEQTRPAGTWQRY</sequence>
<dbReference type="AlphaFoldDB" id="A0A1Q8CU75"/>
<dbReference type="InterPro" id="IPR045556">
    <property type="entry name" value="DUF6351"/>
</dbReference>
<evidence type="ECO:0000313" key="2">
    <source>
        <dbReference type="EMBL" id="OLF17864.1"/>
    </source>
</evidence>
<proteinExistence type="predicted"/>
<gene>
    <name evidence="2" type="ORF">BU204_08600</name>
</gene>
<keyword evidence="3" id="KW-1185">Reference proteome</keyword>
<name>A0A1Q8CU75_9PSEU</name>
<comment type="caution">
    <text evidence="2">The sequence shown here is derived from an EMBL/GenBank/DDBJ whole genome shotgun (WGS) entry which is preliminary data.</text>
</comment>
<accession>A0A1Q8CU75</accession>
<evidence type="ECO:0000259" key="1">
    <source>
        <dbReference type="Pfam" id="PF19878"/>
    </source>
</evidence>